<evidence type="ECO:0000313" key="10">
    <source>
        <dbReference type="Proteomes" id="UP000290289"/>
    </source>
</evidence>
<dbReference type="GO" id="GO:0016787">
    <property type="term" value="F:hydrolase activity"/>
    <property type="evidence" value="ECO:0007669"/>
    <property type="project" value="UniProtKB-KW"/>
</dbReference>
<dbReference type="ESTHER" id="maldo-a0a498jsy6">
    <property type="family name" value="Plant_lipase_EDS1-like"/>
</dbReference>
<dbReference type="Proteomes" id="UP000290289">
    <property type="component" value="Chromosome 6"/>
</dbReference>
<organism evidence="9 10">
    <name type="scientific">Malus domestica</name>
    <name type="common">Apple</name>
    <name type="synonym">Pyrus malus</name>
    <dbReference type="NCBI Taxonomy" id="3750"/>
    <lineage>
        <taxon>Eukaryota</taxon>
        <taxon>Viridiplantae</taxon>
        <taxon>Streptophyta</taxon>
        <taxon>Embryophyta</taxon>
        <taxon>Tracheophyta</taxon>
        <taxon>Spermatophyta</taxon>
        <taxon>Magnoliopsida</taxon>
        <taxon>eudicotyledons</taxon>
        <taxon>Gunneridae</taxon>
        <taxon>Pentapetalae</taxon>
        <taxon>rosids</taxon>
        <taxon>fabids</taxon>
        <taxon>Rosales</taxon>
        <taxon>Rosaceae</taxon>
        <taxon>Amygdaloideae</taxon>
        <taxon>Maleae</taxon>
        <taxon>Malus</taxon>
    </lineage>
</organism>
<keyword evidence="6" id="KW-0539">Nucleus</keyword>
<dbReference type="GO" id="GO:0005737">
    <property type="term" value="C:cytoplasm"/>
    <property type="evidence" value="ECO:0007669"/>
    <property type="project" value="UniProtKB-SubCell"/>
</dbReference>
<dbReference type="InterPro" id="IPR029058">
    <property type="entry name" value="AB_hydrolase_fold"/>
</dbReference>
<evidence type="ECO:0000256" key="2">
    <source>
        <dbReference type="ARBA" id="ARBA00004496"/>
    </source>
</evidence>
<dbReference type="Pfam" id="PF01764">
    <property type="entry name" value="Lipase_3"/>
    <property type="match status" value="1"/>
</dbReference>
<sequence>MGSERLGEMLDIGEETIKKSCSLALEAHKFPGEPFLVENSAAGSSDVVISFPAGTWSVESLFSGESDFGEAKVDLELFPSLKSVGNYDPAKPEEIDFAIATINQAFVDKVKQILDNSQLKVKVQEAITAKKRIIFTGHSTGGAIAAFVTIWFLENCSKEISGSFFCVTFGSPLIGDHIISHALRRENWSEYFIHFVMRYDIVPRILLAPLSSIRQEFEKILPFFDPSSSEYMSQPIGSSQAALDLFTKVMSSASSVASSAASKLMGSPNLLLETVTKFINLSPYKPFGTYIFCTGNGKLVVLKNPEAVLQLLFFTCQLNNETERVTIACKCLNQHLGYYDELEGSLDMQSVTCDDNLEMLNLASDGIFDDLGLSARARQCVRAAGVFQKHKQENKVKFDLKKGKMEEEMKNLRAYQGSNEDNRGYYDAFKLQEVKRDFEANVSRLELAAIWDEITEMLKKYDLPDEFEAMSDWVKLGTEFRHLVEPLDIANFYRHGKGNETGVYMKRGRPKRYKYTQRWLEHEKKLPVGSRGESCFWAELEELHALSDNLQAVNKEKKRVLDLQEQVGKWIVDGVLSKDVLKSSTLQAWWSKLPVGLKTETISGLMNGAGNMQMMKKLVPRLTVKRASEPKFVLVLGMHIRVGAICLVLPNPMARRKRVQVAATKFLGPR</sequence>
<keyword evidence="3" id="KW-0963">Cytoplasm</keyword>
<dbReference type="GO" id="GO:0006629">
    <property type="term" value="P:lipid metabolic process"/>
    <property type="evidence" value="ECO:0007669"/>
    <property type="project" value="InterPro"/>
</dbReference>
<evidence type="ECO:0000256" key="6">
    <source>
        <dbReference type="ARBA" id="ARBA00023242"/>
    </source>
</evidence>
<keyword evidence="5" id="KW-0611">Plant defense</keyword>
<keyword evidence="4" id="KW-0378">Hydrolase</keyword>
<comment type="subcellular location">
    <subcellularLocation>
        <location evidence="2">Cytoplasm</location>
    </subcellularLocation>
    <subcellularLocation>
        <location evidence="1">Nucleus</location>
    </subcellularLocation>
</comment>
<comment type="caution">
    <text evidence="9">The sequence shown here is derived from an EMBL/GenBank/DDBJ whole genome shotgun (WGS) entry which is preliminary data.</text>
</comment>
<evidence type="ECO:0000313" key="9">
    <source>
        <dbReference type="EMBL" id="RXH96281.1"/>
    </source>
</evidence>
<accession>A0A498JSY6</accession>
<protein>
    <submittedName>
        <fullName evidence="9">Uncharacterized protein</fullName>
    </submittedName>
</protein>
<gene>
    <name evidence="9" type="ORF">DVH24_008785</name>
</gene>
<dbReference type="InterPro" id="IPR041266">
    <property type="entry name" value="EDS1_EP"/>
</dbReference>
<dbReference type="SUPFAM" id="SSF53474">
    <property type="entry name" value="alpha/beta-Hydrolases"/>
    <property type="match status" value="1"/>
</dbReference>
<proteinExistence type="predicted"/>
<dbReference type="Pfam" id="PF18117">
    <property type="entry name" value="EDS1_EP"/>
    <property type="match status" value="1"/>
</dbReference>
<dbReference type="EMBL" id="RDQH01000332">
    <property type="protein sequence ID" value="RXH96281.1"/>
    <property type="molecule type" value="Genomic_DNA"/>
</dbReference>
<dbReference type="PANTHER" id="PTHR47090:SF2">
    <property type="entry name" value="PROTEIN EDS1-RELATED"/>
    <property type="match status" value="1"/>
</dbReference>
<dbReference type="InterPro" id="IPR002921">
    <property type="entry name" value="Fungal_lipase-type"/>
</dbReference>
<name>A0A498JSY6_MALDO</name>
<evidence type="ECO:0000256" key="3">
    <source>
        <dbReference type="ARBA" id="ARBA00022490"/>
    </source>
</evidence>
<dbReference type="GO" id="GO:0005634">
    <property type="term" value="C:nucleus"/>
    <property type="evidence" value="ECO:0007669"/>
    <property type="project" value="UniProtKB-SubCell"/>
</dbReference>
<dbReference type="GO" id="GO:0006952">
    <property type="term" value="P:defense response"/>
    <property type="evidence" value="ECO:0007669"/>
    <property type="project" value="UniProtKB-KW"/>
</dbReference>
<feature type="domain" description="EDS1 EP" evidence="8">
    <location>
        <begin position="411"/>
        <end position="594"/>
    </location>
</feature>
<evidence type="ECO:0000256" key="4">
    <source>
        <dbReference type="ARBA" id="ARBA00022801"/>
    </source>
</evidence>
<reference evidence="9 10" key="1">
    <citation type="submission" date="2018-10" db="EMBL/GenBank/DDBJ databases">
        <title>A high-quality apple genome assembly.</title>
        <authorList>
            <person name="Hu J."/>
        </authorList>
    </citation>
    <scope>NUCLEOTIDE SEQUENCE [LARGE SCALE GENOMIC DNA]</scope>
    <source>
        <strain evidence="10">cv. HFTH1</strain>
        <tissue evidence="9">Young leaf</tissue>
    </source>
</reference>
<dbReference type="Gene3D" id="3.40.50.1820">
    <property type="entry name" value="alpha/beta hydrolase"/>
    <property type="match status" value="1"/>
</dbReference>
<evidence type="ECO:0000259" key="7">
    <source>
        <dbReference type="Pfam" id="PF01764"/>
    </source>
</evidence>
<dbReference type="PANTHER" id="PTHR47090">
    <property type="entry name" value="PROTEIN EDS1-RELATED"/>
    <property type="match status" value="1"/>
</dbReference>
<evidence type="ECO:0000259" key="8">
    <source>
        <dbReference type="Pfam" id="PF18117"/>
    </source>
</evidence>
<evidence type="ECO:0000256" key="5">
    <source>
        <dbReference type="ARBA" id="ARBA00022821"/>
    </source>
</evidence>
<feature type="domain" description="Fungal lipase-type" evidence="7">
    <location>
        <begin position="99"/>
        <end position="206"/>
    </location>
</feature>
<evidence type="ECO:0000256" key="1">
    <source>
        <dbReference type="ARBA" id="ARBA00004123"/>
    </source>
</evidence>
<dbReference type="InterPro" id="IPR044214">
    <property type="entry name" value="EDS1-like"/>
</dbReference>
<keyword evidence="10" id="KW-1185">Reference proteome</keyword>
<dbReference type="AlphaFoldDB" id="A0A498JSY6"/>
<dbReference type="STRING" id="3750.A0A498JSY6"/>